<evidence type="ECO:0000313" key="1">
    <source>
        <dbReference type="EMBL" id="KZP32149.1"/>
    </source>
</evidence>
<accession>A0A166UY05</accession>
<reference evidence="1 2" key="1">
    <citation type="journal article" date="2016" name="Mol. Biol. Evol.">
        <title>Comparative Genomics of Early-Diverging Mushroom-Forming Fungi Provides Insights into the Origins of Lignocellulose Decay Capabilities.</title>
        <authorList>
            <person name="Nagy L.G."/>
            <person name="Riley R."/>
            <person name="Tritt A."/>
            <person name="Adam C."/>
            <person name="Daum C."/>
            <person name="Floudas D."/>
            <person name="Sun H."/>
            <person name="Yadav J.S."/>
            <person name="Pangilinan J."/>
            <person name="Larsson K.H."/>
            <person name="Matsuura K."/>
            <person name="Barry K."/>
            <person name="Labutti K."/>
            <person name="Kuo R."/>
            <person name="Ohm R.A."/>
            <person name="Bhattacharya S.S."/>
            <person name="Shirouzu T."/>
            <person name="Yoshinaga Y."/>
            <person name="Martin F.M."/>
            <person name="Grigoriev I.V."/>
            <person name="Hibbett D.S."/>
        </authorList>
    </citation>
    <scope>NUCLEOTIDE SEQUENCE [LARGE SCALE GENOMIC DNA]</scope>
    <source>
        <strain evidence="1 2">CBS 109695</strain>
    </source>
</reference>
<dbReference type="Proteomes" id="UP000076532">
    <property type="component" value="Unassembled WGS sequence"/>
</dbReference>
<gene>
    <name evidence="1" type="ORF">FIBSPDRAFT_944703</name>
</gene>
<name>A0A166UY05_9AGAM</name>
<dbReference type="AlphaFoldDB" id="A0A166UY05"/>
<keyword evidence="2" id="KW-1185">Reference proteome</keyword>
<organism evidence="1 2">
    <name type="scientific">Athelia psychrophila</name>
    <dbReference type="NCBI Taxonomy" id="1759441"/>
    <lineage>
        <taxon>Eukaryota</taxon>
        <taxon>Fungi</taxon>
        <taxon>Dikarya</taxon>
        <taxon>Basidiomycota</taxon>
        <taxon>Agaricomycotina</taxon>
        <taxon>Agaricomycetes</taxon>
        <taxon>Agaricomycetidae</taxon>
        <taxon>Atheliales</taxon>
        <taxon>Atheliaceae</taxon>
        <taxon>Athelia</taxon>
    </lineage>
</organism>
<evidence type="ECO:0000313" key="2">
    <source>
        <dbReference type="Proteomes" id="UP000076532"/>
    </source>
</evidence>
<proteinExistence type="predicted"/>
<sequence length="153" mass="16924">MTPPATTPVHSSPQRSDIYDPDFIFYGIPIPAADREATMNFVFEFLTLSETFSRRRADLACEEYSRTQALLCDQKLACQREADKVNSVVAASAYFKQALKESAGNTVFSMTAPKGNGSSEAPEKHLYMSNCVVDFIRRLPSSAQEQQSLVSPS</sequence>
<protein>
    <submittedName>
        <fullName evidence="1">Uncharacterized protein</fullName>
    </submittedName>
</protein>
<dbReference type="EMBL" id="KV417487">
    <property type="protein sequence ID" value="KZP32149.1"/>
    <property type="molecule type" value="Genomic_DNA"/>
</dbReference>